<dbReference type="AlphaFoldDB" id="A0A1G2GSZ0"/>
<evidence type="ECO:0000313" key="1">
    <source>
        <dbReference type="EMBL" id="OGZ53284.1"/>
    </source>
</evidence>
<sequence length="223" mass="26552">MFYFHQTRKPDFKNIKKIDYDEYWRKRGFEMRAKLMEREVIFFDWIKNDSKVLDVGCGNSRLLYELKTKKNCDVTGVDISPLVTEGLSKLGIKSRAADIQSADFRVDGHYDYIISSETLEHLASPEDLLGKLCAHTNYFVLSVPNSAFYRYRISLMFFGRFFTQWKYYPNEHLRYWSHTDFLDWLEALNLKVVKYKASNGFELKDLWPNLFGHQICYLAEIRK</sequence>
<dbReference type="CDD" id="cd02440">
    <property type="entry name" value="AdoMet_MTases"/>
    <property type="match status" value="1"/>
</dbReference>
<organism evidence="1 2">
    <name type="scientific">Candidatus Ryanbacteria bacterium RIFCSPLOWO2_01_FULL_48_26</name>
    <dbReference type="NCBI Taxonomy" id="1802126"/>
    <lineage>
        <taxon>Bacteria</taxon>
        <taxon>Candidatus Ryaniibacteriota</taxon>
    </lineage>
</organism>
<dbReference type="PANTHER" id="PTHR43861">
    <property type="entry name" value="TRANS-ACONITATE 2-METHYLTRANSFERASE-RELATED"/>
    <property type="match status" value="1"/>
</dbReference>
<comment type="caution">
    <text evidence="1">The sequence shown here is derived from an EMBL/GenBank/DDBJ whole genome shotgun (WGS) entry which is preliminary data.</text>
</comment>
<accession>A0A1G2GSZ0</accession>
<dbReference type="EMBL" id="MHNW01000024">
    <property type="protein sequence ID" value="OGZ53284.1"/>
    <property type="molecule type" value="Genomic_DNA"/>
</dbReference>
<name>A0A1G2GSZ0_9BACT</name>
<dbReference type="Proteomes" id="UP000179106">
    <property type="component" value="Unassembled WGS sequence"/>
</dbReference>
<reference evidence="1 2" key="1">
    <citation type="journal article" date="2016" name="Nat. Commun.">
        <title>Thousands of microbial genomes shed light on interconnected biogeochemical processes in an aquifer system.</title>
        <authorList>
            <person name="Anantharaman K."/>
            <person name="Brown C.T."/>
            <person name="Hug L.A."/>
            <person name="Sharon I."/>
            <person name="Castelle C.J."/>
            <person name="Probst A.J."/>
            <person name="Thomas B.C."/>
            <person name="Singh A."/>
            <person name="Wilkins M.J."/>
            <person name="Karaoz U."/>
            <person name="Brodie E.L."/>
            <person name="Williams K.H."/>
            <person name="Hubbard S.S."/>
            <person name="Banfield J.F."/>
        </authorList>
    </citation>
    <scope>NUCLEOTIDE SEQUENCE [LARGE SCALE GENOMIC DNA]</scope>
</reference>
<dbReference type="SUPFAM" id="SSF53335">
    <property type="entry name" value="S-adenosyl-L-methionine-dependent methyltransferases"/>
    <property type="match status" value="1"/>
</dbReference>
<protein>
    <recommendedName>
        <fullName evidence="3">Methionine biosynthesis protein MetW</fullName>
    </recommendedName>
</protein>
<dbReference type="InterPro" id="IPR029063">
    <property type="entry name" value="SAM-dependent_MTases_sf"/>
</dbReference>
<evidence type="ECO:0008006" key="3">
    <source>
        <dbReference type="Google" id="ProtNLM"/>
    </source>
</evidence>
<proteinExistence type="predicted"/>
<dbReference type="Gene3D" id="3.40.50.150">
    <property type="entry name" value="Vaccinia Virus protein VP39"/>
    <property type="match status" value="1"/>
</dbReference>
<evidence type="ECO:0000313" key="2">
    <source>
        <dbReference type="Proteomes" id="UP000179106"/>
    </source>
</evidence>
<dbReference type="STRING" id="1802126.A3B25_00215"/>
<gene>
    <name evidence="1" type="ORF">A3B25_00215</name>
</gene>
<dbReference type="Pfam" id="PF13489">
    <property type="entry name" value="Methyltransf_23"/>
    <property type="match status" value="1"/>
</dbReference>